<evidence type="ECO:0000256" key="3">
    <source>
        <dbReference type="ARBA" id="ARBA00022670"/>
    </source>
</evidence>
<reference evidence="11" key="2">
    <citation type="submission" date="2025-08" db="UniProtKB">
        <authorList>
            <consortium name="Ensembl"/>
        </authorList>
    </citation>
    <scope>IDENTIFICATION</scope>
</reference>
<dbReference type="PANTHER" id="PTHR11802:SF472">
    <property type="entry name" value="SERINE CARBOXYPEPTIDASE CPVL-RELATED"/>
    <property type="match status" value="1"/>
</dbReference>
<dbReference type="GO" id="GO:0006508">
    <property type="term" value="P:proteolysis"/>
    <property type="evidence" value="ECO:0007669"/>
    <property type="project" value="UniProtKB-KW"/>
</dbReference>
<dbReference type="InterPro" id="IPR001563">
    <property type="entry name" value="Peptidase_S10"/>
</dbReference>
<dbReference type="InterPro" id="IPR029058">
    <property type="entry name" value="AB_hydrolase_fold"/>
</dbReference>
<evidence type="ECO:0000256" key="10">
    <source>
        <dbReference type="SAM" id="SignalP"/>
    </source>
</evidence>
<feature type="chain" id="PRO_5021424189" description="Probable serine carboxypeptidase CPVL" evidence="10">
    <location>
        <begin position="19"/>
        <end position="496"/>
    </location>
</feature>
<protein>
    <recommendedName>
        <fullName evidence="8">Probable serine carboxypeptidase CPVL</fullName>
    </recommendedName>
</protein>
<reference evidence="12" key="1">
    <citation type="submission" date="2018-12" db="EMBL/GenBank/DDBJ databases">
        <authorList>
            <person name="Yazar S."/>
        </authorList>
    </citation>
    <scope>NUCLEOTIDE SEQUENCE [LARGE SCALE GENOMIC DNA]</scope>
</reference>
<dbReference type="Proteomes" id="UP000314987">
    <property type="component" value="Unassembled WGS sequence"/>
</dbReference>
<keyword evidence="5" id="KW-0378">Hydrolase</keyword>
<sequence>MWKATILWVLLTLEPSEGLFRSLYRNVRVCNPSHRDPGQPLFLTPYIKSGKIQEGKQLSLVGPFPGANVKSYSGYLTVNETYNSNLFFWFFPAQENPNDAPVVLWLQGGPGGSSMFGLFVEHGPYVVNKNLTVRARDFPWTAKFSMLYIDNPTGTGFSFTDDARGFAASEDDVARDLYSALTQFFQLFPEYRKNDFYATGESYAGKYVPAIAYYIHLLNPTAKVKINLKGVAIGDGFSDPETIIGGYPGFLYHIGLLDEKQKKYFQKQCAETIKYIKQEKWRKAFEIFDNLMNGDLTSYPSYFQNSTGCSYYFNFLQCQEPEEEKYFGDFLSLPEVRRAIHVGNLTFHDGSEVEKHMWADWFKSVKPWLAEIMNNYRISLGHMMMMMVMIANIYTALTVCQVLIYSGQLDIIVAAPLTERSLLVTNWKGLRDYKKVDKKIWRVHSSDVEVAGYVRQVGDFHQVIVRGGGHILPNDQPLRSFDMINRFIFGKGWEPY</sequence>
<evidence type="ECO:0000256" key="1">
    <source>
        <dbReference type="ARBA" id="ARBA00009431"/>
    </source>
</evidence>
<dbReference type="FunFam" id="3.40.50.1820:FF:000096">
    <property type="entry name" value="Carboxypeptidase vitellogenic-like"/>
    <property type="match status" value="1"/>
</dbReference>
<evidence type="ECO:0000256" key="6">
    <source>
        <dbReference type="ARBA" id="ARBA00023180"/>
    </source>
</evidence>
<evidence type="ECO:0000256" key="9">
    <source>
        <dbReference type="SAM" id="Phobius"/>
    </source>
</evidence>
<dbReference type="PRINTS" id="PR00724">
    <property type="entry name" value="CRBOXYPTASEC"/>
</dbReference>
<keyword evidence="2" id="KW-0121">Carboxypeptidase</keyword>
<dbReference type="Ensembl" id="ENSVURT00010029019.1">
    <property type="protein sequence ID" value="ENSVURP00010025490.1"/>
    <property type="gene ID" value="ENSVURG00010019508.1"/>
</dbReference>
<comment type="similarity">
    <text evidence="1">Belongs to the peptidase S10 family.</text>
</comment>
<keyword evidence="9" id="KW-0812">Transmembrane</keyword>
<keyword evidence="12" id="KW-1185">Reference proteome</keyword>
<keyword evidence="3" id="KW-0645">Protease</keyword>
<evidence type="ECO:0000256" key="7">
    <source>
        <dbReference type="ARBA" id="ARBA00055171"/>
    </source>
</evidence>
<dbReference type="SUPFAM" id="SSF53474">
    <property type="entry name" value="alpha/beta-Hydrolases"/>
    <property type="match status" value="1"/>
</dbReference>
<proteinExistence type="inferred from homology"/>
<feature type="transmembrane region" description="Helical" evidence="9">
    <location>
        <begin position="383"/>
        <end position="405"/>
    </location>
</feature>
<comment type="function">
    <text evidence="7">May be involved in the digestion of phagocytosed particles in the lysosome, participation in an inflammatory protease cascade, and trimming of peptides for antigen presentation.</text>
</comment>
<evidence type="ECO:0000256" key="4">
    <source>
        <dbReference type="ARBA" id="ARBA00022729"/>
    </source>
</evidence>
<keyword evidence="9" id="KW-1133">Transmembrane helix</keyword>
<dbReference type="Gene3D" id="3.40.50.1820">
    <property type="entry name" value="alpha/beta hydrolase"/>
    <property type="match status" value="1"/>
</dbReference>
<reference evidence="11" key="3">
    <citation type="submission" date="2025-09" db="UniProtKB">
        <authorList>
            <consortium name="Ensembl"/>
        </authorList>
    </citation>
    <scope>IDENTIFICATION</scope>
</reference>
<dbReference type="PANTHER" id="PTHR11802">
    <property type="entry name" value="SERINE PROTEASE FAMILY S10 SERINE CARBOXYPEPTIDASE"/>
    <property type="match status" value="1"/>
</dbReference>
<feature type="signal peptide" evidence="10">
    <location>
        <begin position="1"/>
        <end position="18"/>
    </location>
</feature>
<dbReference type="AlphaFoldDB" id="A0A4X2LVF3"/>
<evidence type="ECO:0000256" key="5">
    <source>
        <dbReference type="ARBA" id="ARBA00022801"/>
    </source>
</evidence>
<keyword evidence="4 10" id="KW-0732">Signal</keyword>
<organism evidence="11 12">
    <name type="scientific">Vombatus ursinus</name>
    <name type="common">Common wombat</name>
    <dbReference type="NCBI Taxonomy" id="29139"/>
    <lineage>
        <taxon>Eukaryota</taxon>
        <taxon>Metazoa</taxon>
        <taxon>Chordata</taxon>
        <taxon>Craniata</taxon>
        <taxon>Vertebrata</taxon>
        <taxon>Euteleostomi</taxon>
        <taxon>Mammalia</taxon>
        <taxon>Metatheria</taxon>
        <taxon>Diprotodontia</taxon>
        <taxon>Vombatidae</taxon>
        <taxon>Vombatus</taxon>
    </lineage>
</organism>
<gene>
    <name evidence="11" type="primary">LOC114050626</name>
</gene>
<dbReference type="OMA" id="WYYNYLQ"/>
<evidence type="ECO:0000313" key="12">
    <source>
        <dbReference type="Proteomes" id="UP000314987"/>
    </source>
</evidence>
<evidence type="ECO:0000256" key="8">
    <source>
        <dbReference type="ARBA" id="ARBA00072229"/>
    </source>
</evidence>
<dbReference type="Pfam" id="PF00450">
    <property type="entry name" value="Peptidase_S10"/>
    <property type="match status" value="1"/>
</dbReference>
<evidence type="ECO:0000256" key="2">
    <source>
        <dbReference type="ARBA" id="ARBA00022645"/>
    </source>
</evidence>
<name>A0A4X2LVF3_VOMUR</name>
<accession>A0A4X2LVF3</accession>
<keyword evidence="9" id="KW-0472">Membrane</keyword>
<dbReference type="GO" id="GO:0004185">
    <property type="term" value="F:serine-type carboxypeptidase activity"/>
    <property type="evidence" value="ECO:0007669"/>
    <property type="project" value="InterPro"/>
</dbReference>
<dbReference type="GeneTree" id="ENSGT00940000159498"/>
<keyword evidence="6" id="KW-0325">Glycoprotein</keyword>
<evidence type="ECO:0000313" key="11">
    <source>
        <dbReference type="Ensembl" id="ENSVURP00010025490.1"/>
    </source>
</evidence>
<dbReference type="STRING" id="29139.ENSVURP00010025490"/>